<dbReference type="Gene3D" id="2.60.200.20">
    <property type="match status" value="2"/>
</dbReference>
<reference evidence="3" key="1">
    <citation type="submission" date="2023-08" db="EMBL/GenBank/DDBJ databases">
        <authorList>
            <person name="Chen Y."/>
            <person name="Shah S."/>
            <person name="Dougan E. K."/>
            <person name="Thang M."/>
            <person name="Chan C."/>
        </authorList>
    </citation>
    <scope>NUCLEOTIDE SEQUENCE</scope>
</reference>
<dbReference type="InterPro" id="IPR000253">
    <property type="entry name" value="FHA_dom"/>
</dbReference>
<name>A0AA36N2G1_9DINO</name>
<feature type="domain" description="FHA" evidence="2">
    <location>
        <begin position="198"/>
        <end position="248"/>
    </location>
</feature>
<proteinExistence type="predicted"/>
<dbReference type="Pfam" id="PF00498">
    <property type="entry name" value="FHA"/>
    <property type="match status" value="1"/>
</dbReference>
<sequence>MHVSRHHWEALLQRYGQSVSDVLDAVLEEVLDGISETIYAPEQQHVEELSLPPRPRRTELRKPSTRAAPGPRRAVGCDGEVVEMEGESYTPEDPHRRMGPVEAGKRIDWESYVEELCRSEARWWTSEGVPTIQEGELRLAAAREVRSSLTFTRRALLLRVATGDLAHQRPVLDLGDTDSTQPAVLVSPNDITLSPAVTKFGRGSKRKMLPDLCMTEPIASRSHFTVTFDKDTGRYSIMDAGSKWGTFLKVSAEGDLLKCGDWLRVGNAELVVRYCGGFCKSHRWHARSRQHSLLHVRSMCALGGNRNPFSLSHSEEEEEQPAQVANLFSGRQRRPWTTSMEKIWQQPALQQASLETRNSEDEHPEMPMTAAPLELDFVSGPRMGERLVVTERYCTIGRAEASTIQVAHPCFAQISDPLLGNVSRLHCTLQHTAKGGALAIEMRDLSGGGEACP</sequence>
<organism evidence="3 4">
    <name type="scientific">Effrenium voratum</name>
    <dbReference type="NCBI Taxonomy" id="2562239"/>
    <lineage>
        <taxon>Eukaryota</taxon>
        <taxon>Sar</taxon>
        <taxon>Alveolata</taxon>
        <taxon>Dinophyceae</taxon>
        <taxon>Suessiales</taxon>
        <taxon>Symbiodiniaceae</taxon>
        <taxon>Effrenium</taxon>
    </lineage>
</organism>
<dbReference type="SUPFAM" id="SSF49879">
    <property type="entry name" value="SMAD/FHA domain"/>
    <property type="match status" value="2"/>
</dbReference>
<evidence type="ECO:0000313" key="3">
    <source>
        <dbReference type="EMBL" id="CAJ1396065.1"/>
    </source>
</evidence>
<gene>
    <name evidence="3" type="ORF">EVOR1521_LOCUS20351</name>
</gene>
<dbReference type="Proteomes" id="UP001178507">
    <property type="component" value="Unassembled WGS sequence"/>
</dbReference>
<dbReference type="CDD" id="cd00060">
    <property type="entry name" value="FHA"/>
    <property type="match status" value="2"/>
</dbReference>
<dbReference type="EMBL" id="CAUJNA010003217">
    <property type="protein sequence ID" value="CAJ1396065.1"/>
    <property type="molecule type" value="Genomic_DNA"/>
</dbReference>
<feature type="region of interest" description="Disordered" evidence="1">
    <location>
        <begin position="50"/>
        <end position="75"/>
    </location>
</feature>
<keyword evidence="4" id="KW-1185">Reference proteome</keyword>
<dbReference type="PROSITE" id="PS50006">
    <property type="entry name" value="FHA_DOMAIN"/>
    <property type="match status" value="1"/>
</dbReference>
<accession>A0AA36N2G1</accession>
<evidence type="ECO:0000256" key="1">
    <source>
        <dbReference type="SAM" id="MobiDB-lite"/>
    </source>
</evidence>
<dbReference type="InterPro" id="IPR008984">
    <property type="entry name" value="SMAD_FHA_dom_sf"/>
</dbReference>
<dbReference type="AlphaFoldDB" id="A0AA36N2G1"/>
<protein>
    <recommendedName>
        <fullName evidence="2">FHA domain-containing protein</fullName>
    </recommendedName>
</protein>
<comment type="caution">
    <text evidence="3">The sequence shown here is derived from an EMBL/GenBank/DDBJ whole genome shotgun (WGS) entry which is preliminary data.</text>
</comment>
<evidence type="ECO:0000313" key="4">
    <source>
        <dbReference type="Proteomes" id="UP001178507"/>
    </source>
</evidence>
<evidence type="ECO:0000259" key="2">
    <source>
        <dbReference type="PROSITE" id="PS50006"/>
    </source>
</evidence>